<gene>
    <name evidence="2" type="ORF">TRSC58_03545</name>
</gene>
<accession>A0A061J622</accession>
<feature type="compositionally biased region" description="Basic and acidic residues" evidence="1">
    <location>
        <begin position="114"/>
        <end position="127"/>
    </location>
</feature>
<evidence type="ECO:0000313" key="3">
    <source>
        <dbReference type="Proteomes" id="UP000031737"/>
    </source>
</evidence>
<feature type="compositionally biased region" description="Low complexity" evidence="1">
    <location>
        <begin position="177"/>
        <end position="186"/>
    </location>
</feature>
<feature type="compositionally biased region" description="Basic residues" evidence="1">
    <location>
        <begin position="150"/>
        <end position="162"/>
    </location>
</feature>
<sequence>MALSLLNEGKGKMRRGSPRLTPEGTARLPLGSKGPTLIFMTLFFVHFTTSLLSEPSHELSTTITSSLSPTPLQQLASFAAMRDVAEEEQLDWGASAAFSRQKAFRLQVQPREGCVGHHNGDTPHEGEDGFSSSSSSNGHETNCVNVPLHSRLRPHRRQRRKQKAESESQADGVVSPGNSSSKSCNGVSSFGDSNFGSSYTQEPSATSVTTPQRTWAQLHMMEVAFSSQDNNLLHVTERFLNYGNMYPIIYRCHLRHLHVANEQVLLDSSSTGLQMSRFWSCRLCGKAHDVVRASCERCQRHAGPYRKLVFDQLLPEPDYAQSVLRLLHATHPEVTIHRVVTHPNVSGRGRSSVSVYVSADAAPELVAKLNGNVFFDFEDDDAATTSGGVRVHYVYSSQRPWLEAFINACRAQYGQSEELPWGALVVLMDASNEKKRPGTVSPAATAPRRKRKKTLALTQNGA</sequence>
<dbReference type="EMBL" id="AUPL01003545">
    <property type="protein sequence ID" value="ESL08747.1"/>
    <property type="molecule type" value="Genomic_DNA"/>
</dbReference>
<evidence type="ECO:0000256" key="1">
    <source>
        <dbReference type="SAM" id="MobiDB-lite"/>
    </source>
</evidence>
<dbReference type="AlphaFoldDB" id="A0A061J622"/>
<evidence type="ECO:0000313" key="2">
    <source>
        <dbReference type="EMBL" id="ESL08747.1"/>
    </source>
</evidence>
<dbReference type="PANTHER" id="PTHR37561">
    <property type="entry name" value="F-BOX DOMAIN-CONTAINING PROTEIN"/>
    <property type="match status" value="1"/>
</dbReference>
<keyword evidence="3" id="KW-1185">Reference proteome</keyword>
<dbReference type="VEuPathDB" id="TriTrypDB:TRSC58_03545"/>
<protein>
    <submittedName>
        <fullName evidence="2">Uncharacterized protein</fullName>
    </submittedName>
</protein>
<reference evidence="2 3" key="1">
    <citation type="submission" date="2013-07" db="EMBL/GenBank/DDBJ databases">
        <authorList>
            <person name="Stoco P.H."/>
            <person name="Wagner G."/>
            <person name="Gerber A."/>
            <person name="Zaha A."/>
            <person name="Thompson C."/>
            <person name="Bartholomeu D.C."/>
            <person name="Luckemeyer D.D."/>
            <person name="Bahia D."/>
            <person name="Loreto E."/>
            <person name="Prestes E.B."/>
            <person name="Lima F.M."/>
            <person name="Rodrigues-Luiz G."/>
            <person name="Vallejo G.A."/>
            <person name="Filho J.F."/>
            <person name="Monteiro K.M."/>
            <person name="Tyler K.M."/>
            <person name="de Almeida L.G."/>
            <person name="Ortiz M.F."/>
            <person name="Siervo M.A."/>
            <person name="de Moraes M.H."/>
            <person name="Cunha O.L."/>
            <person name="Mendonca-Neto R."/>
            <person name="Silva R."/>
            <person name="Teixeira S.M."/>
            <person name="Murta S.M."/>
            <person name="Sincero T.C."/>
            <person name="Mendes T.A."/>
            <person name="Urmenyi T.P."/>
            <person name="Silva V.G."/>
            <person name="da Rocha W.D."/>
            <person name="Andersson B."/>
            <person name="Romanha A.J."/>
            <person name="Steindel M."/>
            <person name="de Vasconcelos A.T."/>
            <person name="Grisard E.C."/>
        </authorList>
    </citation>
    <scope>NUCLEOTIDE SEQUENCE [LARGE SCALE GENOMIC DNA]</scope>
    <source>
        <strain evidence="2 3">SC58</strain>
    </source>
</reference>
<name>A0A061J622_TRYRA</name>
<dbReference type="Proteomes" id="UP000031737">
    <property type="component" value="Unassembled WGS sequence"/>
</dbReference>
<proteinExistence type="predicted"/>
<feature type="region of interest" description="Disordered" evidence="1">
    <location>
        <begin position="1"/>
        <end position="28"/>
    </location>
</feature>
<comment type="caution">
    <text evidence="2">The sequence shown here is derived from an EMBL/GenBank/DDBJ whole genome shotgun (WGS) entry which is preliminary data.</text>
</comment>
<organism evidence="2 3">
    <name type="scientific">Trypanosoma rangeli SC58</name>
    <dbReference type="NCBI Taxonomy" id="429131"/>
    <lineage>
        <taxon>Eukaryota</taxon>
        <taxon>Discoba</taxon>
        <taxon>Euglenozoa</taxon>
        <taxon>Kinetoplastea</taxon>
        <taxon>Metakinetoplastina</taxon>
        <taxon>Trypanosomatida</taxon>
        <taxon>Trypanosomatidae</taxon>
        <taxon>Trypanosoma</taxon>
        <taxon>Herpetosoma</taxon>
    </lineage>
</organism>
<dbReference type="PANTHER" id="PTHR37561:SF3">
    <property type="entry name" value="F-BOX DOMAIN-CONTAINING PROTEIN"/>
    <property type="match status" value="1"/>
</dbReference>
<feature type="region of interest" description="Disordered" evidence="1">
    <location>
        <begin position="433"/>
        <end position="462"/>
    </location>
</feature>
<dbReference type="OrthoDB" id="271917at2759"/>
<feature type="region of interest" description="Disordered" evidence="1">
    <location>
        <begin position="110"/>
        <end position="186"/>
    </location>
</feature>